<dbReference type="InterPro" id="IPR036249">
    <property type="entry name" value="Thioredoxin-like_sf"/>
</dbReference>
<dbReference type="Gene3D" id="3.40.30.10">
    <property type="entry name" value="Glutaredoxin"/>
    <property type="match status" value="1"/>
</dbReference>
<feature type="domain" description="GST C-terminal" evidence="4">
    <location>
        <begin position="91"/>
        <end position="220"/>
    </location>
</feature>
<dbReference type="Pfam" id="PF13417">
    <property type="entry name" value="GST_N_3"/>
    <property type="match status" value="1"/>
</dbReference>
<dbReference type="SUPFAM" id="SSF52833">
    <property type="entry name" value="Thioredoxin-like"/>
    <property type="match status" value="1"/>
</dbReference>
<sequence length="222" mass="24758">MSDAGAELILTGYDHSVYTRSVRIALAEKGQHYTYVERNPFDPSDLLDLMLVHPFGRVPVLSDDGFRVYETSAILAYVDAAFEGPSLTPSEIRKAARMQQVISLTDSYVYQPHVRQAFSHGVYRPLMAESADTGTLRAGLDAAPRVLDALEEIAREGLTLCPEQMCLASCHLYPMLDYFDMVPEGRELLSRRDALSTWMHWMGRRASVVETRPQLTATGGTV</sequence>
<dbReference type="OrthoDB" id="509852at2"/>
<evidence type="ECO:0000313" key="6">
    <source>
        <dbReference type="Proteomes" id="UP000193224"/>
    </source>
</evidence>
<evidence type="ECO:0000259" key="3">
    <source>
        <dbReference type="PROSITE" id="PS50404"/>
    </source>
</evidence>
<dbReference type="Proteomes" id="UP000193224">
    <property type="component" value="Unassembled WGS sequence"/>
</dbReference>
<feature type="domain" description="GST N-terminal" evidence="3">
    <location>
        <begin position="6"/>
        <end position="86"/>
    </location>
</feature>
<dbReference type="PROSITE" id="PS50404">
    <property type="entry name" value="GST_NTER"/>
    <property type="match status" value="1"/>
</dbReference>
<protein>
    <recommendedName>
        <fullName evidence="1">glutathione transferase</fullName>
        <ecNumber evidence="1">2.5.1.18</ecNumber>
    </recommendedName>
</protein>
<evidence type="ECO:0000259" key="4">
    <source>
        <dbReference type="PROSITE" id="PS50405"/>
    </source>
</evidence>
<organism evidence="5 6">
    <name type="scientific">Roseovarius aestuarii</name>
    <dbReference type="NCBI Taxonomy" id="475083"/>
    <lineage>
        <taxon>Bacteria</taxon>
        <taxon>Pseudomonadati</taxon>
        <taxon>Pseudomonadota</taxon>
        <taxon>Alphaproteobacteria</taxon>
        <taxon>Rhodobacterales</taxon>
        <taxon>Roseobacteraceae</taxon>
        <taxon>Roseovarius</taxon>
    </lineage>
</organism>
<dbReference type="GO" id="GO:0043295">
    <property type="term" value="F:glutathione binding"/>
    <property type="evidence" value="ECO:0007669"/>
    <property type="project" value="TreeGrafter"/>
</dbReference>
<dbReference type="RefSeq" id="WP_085798847.1">
    <property type="nucleotide sequence ID" value="NZ_FWXB01000002.1"/>
</dbReference>
<dbReference type="GO" id="GO:0004364">
    <property type="term" value="F:glutathione transferase activity"/>
    <property type="evidence" value="ECO:0007669"/>
    <property type="project" value="UniProtKB-EC"/>
</dbReference>
<evidence type="ECO:0000313" key="5">
    <source>
        <dbReference type="EMBL" id="SMC10864.1"/>
    </source>
</evidence>
<evidence type="ECO:0000256" key="1">
    <source>
        <dbReference type="ARBA" id="ARBA00012452"/>
    </source>
</evidence>
<dbReference type="CDD" id="cd00570">
    <property type="entry name" value="GST_N_family"/>
    <property type="match status" value="1"/>
</dbReference>
<dbReference type="PANTHER" id="PTHR43900:SF3">
    <property type="entry name" value="GLUTATHIONE S-TRANSFERASE RHO"/>
    <property type="match status" value="1"/>
</dbReference>
<dbReference type="InterPro" id="IPR036282">
    <property type="entry name" value="Glutathione-S-Trfase_C_sf"/>
</dbReference>
<proteinExistence type="predicted"/>
<name>A0A1X7BMV5_9RHOB</name>
<dbReference type="Gene3D" id="1.20.1050.10">
    <property type="match status" value="1"/>
</dbReference>
<dbReference type="EC" id="2.5.1.18" evidence="1"/>
<reference evidence="5 6" key="1">
    <citation type="submission" date="2017-03" db="EMBL/GenBank/DDBJ databases">
        <authorList>
            <person name="Afonso C.L."/>
            <person name="Miller P.J."/>
            <person name="Scott M.A."/>
            <person name="Spackman E."/>
            <person name="Goraichik I."/>
            <person name="Dimitrov K.M."/>
            <person name="Suarez D.L."/>
            <person name="Swayne D.E."/>
        </authorList>
    </citation>
    <scope>NUCLEOTIDE SEQUENCE [LARGE SCALE GENOMIC DNA]</scope>
    <source>
        <strain evidence="5 6">CECT 7745</strain>
    </source>
</reference>
<dbReference type="InterPro" id="IPR010987">
    <property type="entry name" value="Glutathione-S-Trfase_C-like"/>
</dbReference>
<dbReference type="SFLD" id="SFLDS00019">
    <property type="entry name" value="Glutathione_Transferase_(cytos"/>
    <property type="match status" value="1"/>
</dbReference>
<dbReference type="Pfam" id="PF13410">
    <property type="entry name" value="GST_C_2"/>
    <property type="match status" value="1"/>
</dbReference>
<dbReference type="InterPro" id="IPR040079">
    <property type="entry name" value="Glutathione_S-Trfase"/>
</dbReference>
<dbReference type="SUPFAM" id="SSF47616">
    <property type="entry name" value="GST C-terminal domain-like"/>
    <property type="match status" value="1"/>
</dbReference>
<dbReference type="AlphaFoldDB" id="A0A1X7BMV5"/>
<keyword evidence="6" id="KW-1185">Reference proteome</keyword>
<dbReference type="InterPro" id="IPR004045">
    <property type="entry name" value="Glutathione_S-Trfase_N"/>
</dbReference>
<evidence type="ECO:0000256" key="2">
    <source>
        <dbReference type="ARBA" id="ARBA00022679"/>
    </source>
</evidence>
<dbReference type="CDD" id="cd00299">
    <property type="entry name" value="GST_C_family"/>
    <property type="match status" value="1"/>
</dbReference>
<keyword evidence="2 5" id="KW-0808">Transferase</keyword>
<dbReference type="GO" id="GO:0005737">
    <property type="term" value="C:cytoplasm"/>
    <property type="evidence" value="ECO:0007669"/>
    <property type="project" value="TreeGrafter"/>
</dbReference>
<dbReference type="PANTHER" id="PTHR43900">
    <property type="entry name" value="GLUTATHIONE S-TRANSFERASE RHO"/>
    <property type="match status" value="1"/>
</dbReference>
<accession>A0A1X7BMV5</accession>
<dbReference type="PROSITE" id="PS50405">
    <property type="entry name" value="GST_CTER"/>
    <property type="match status" value="1"/>
</dbReference>
<gene>
    <name evidence="5" type="ORF">ROA7745_00672</name>
</gene>
<dbReference type="EMBL" id="FWXB01000002">
    <property type="protein sequence ID" value="SMC10864.1"/>
    <property type="molecule type" value="Genomic_DNA"/>
</dbReference>